<dbReference type="HOGENOM" id="CLU_008287_15_1_5"/>
<keyword evidence="13" id="KW-0675">Receptor</keyword>
<dbReference type="InParanoid" id="F1ZAI1"/>
<dbReference type="OrthoDB" id="9760333at2"/>
<evidence type="ECO:0000256" key="3">
    <source>
        <dbReference type="ARBA" id="ARBA00022452"/>
    </source>
</evidence>
<evidence type="ECO:0000256" key="8">
    <source>
        <dbReference type="ARBA" id="ARBA00023077"/>
    </source>
</evidence>
<dbReference type="Pfam" id="PF07715">
    <property type="entry name" value="Plug"/>
    <property type="match status" value="1"/>
</dbReference>
<evidence type="ECO:0000256" key="9">
    <source>
        <dbReference type="ARBA" id="ARBA00023136"/>
    </source>
</evidence>
<dbReference type="InterPro" id="IPR011662">
    <property type="entry name" value="Secretin/TonB_short_N"/>
</dbReference>
<keyword evidence="4" id="KW-0410">Iron transport</keyword>
<dbReference type="Proteomes" id="UP000004728">
    <property type="component" value="Unassembled WGS sequence"/>
</dbReference>
<keyword evidence="6" id="KW-0408">Iron</keyword>
<evidence type="ECO:0000256" key="7">
    <source>
        <dbReference type="ARBA" id="ARBA00023065"/>
    </source>
</evidence>
<dbReference type="eggNOG" id="COG4206">
    <property type="taxonomic scope" value="Bacteria"/>
</dbReference>
<evidence type="ECO:0000256" key="6">
    <source>
        <dbReference type="ARBA" id="ARBA00023004"/>
    </source>
</evidence>
<keyword evidence="8 11" id="KW-0798">TonB box</keyword>
<dbReference type="PANTHER" id="PTHR32552">
    <property type="entry name" value="FERRICHROME IRON RECEPTOR-RELATED"/>
    <property type="match status" value="1"/>
</dbReference>
<dbReference type="Pfam" id="PF00593">
    <property type="entry name" value="TonB_dep_Rec_b-barrel"/>
    <property type="match status" value="1"/>
</dbReference>
<dbReference type="PANTHER" id="PTHR32552:SF81">
    <property type="entry name" value="TONB-DEPENDENT OUTER MEMBRANE RECEPTOR"/>
    <property type="match status" value="1"/>
</dbReference>
<evidence type="ECO:0000256" key="1">
    <source>
        <dbReference type="ARBA" id="ARBA00004571"/>
    </source>
</evidence>
<evidence type="ECO:0000256" key="2">
    <source>
        <dbReference type="ARBA" id="ARBA00022448"/>
    </source>
</evidence>
<keyword evidence="3" id="KW-1134">Transmembrane beta strand</keyword>
<comment type="subcellular location">
    <subcellularLocation>
        <location evidence="1">Cell outer membrane</location>
        <topology evidence="1">Multi-pass membrane protein</topology>
    </subcellularLocation>
</comment>
<feature type="domain" description="Secretin/TonB short N-terminal" evidence="12">
    <location>
        <begin position="42"/>
        <end position="92"/>
    </location>
</feature>
<dbReference type="EMBL" id="AEWJ01000041">
    <property type="protein sequence ID" value="EGD58411.1"/>
    <property type="molecule type" value="Genomic_DNA"/>
</dbReference>
<evidence type="ECO:0000256" key="5">
    <source>
        <dbReference type="ARBA" id="ARBA00022692"/>
    </source>
</evidence>
<keyword evidence="9 11" id="KW-0472">Membrane</keyword>
<keyword evidence="7" id="KW-0406">Ion transport</keyword>
<dbReference type="InterPro" id="IPR039426">
    <property type="entry name" value="TonB-dep_rcpt-like"/>
</dbReference>
<dbReference type="Gene3D" id="2.40.170.20">
    <property type="entry name" value="TonB-dependent receptor, beta-barrel domain"/>
    <property type="match status" value="1"/>
</dbReference>
<sequence length="772" mass="81372">MGLIATGWPVPTIAHSADRRELVIPAQALPRALAELARQDGIAIGAEGSLPDRQAPALRGRMTPGEALARLLAGTGLIAREISSGVWRIETRPVQPPARRPAGPSPVVTAGPILVTATKQPLGLDRVAQAIALFALPEASGATQAGQGSALVAEGIDGLVLTAQGPGRNRMFINGVADSPFNGGSASPVAVYVDDTRLTYSAPDPDLRLVDVTRVEVLKGPQGALFGTGALGGIYRVVTNRPELSGLSGSVSAGFSTVIGGGTGPSGAAMANVPIVADHAALRIVGYASSEPGWIDTGGRSDSNRTHVEGVRGGLGVAVGDWRADVSGLAQWINSGDSQYSYAPGARNRAGQLPEPHDNDLIHTALRVEGPVGEARLVATSGYSWHDVRDQLDATQGAEALASAAGLSNPGLFADLREYRVWDSEVRLSGAWRRLHWVLGLAHVEAREVEDRTLSANGSAASDHTVQLDRTVQVAHDTGLFADVVAPVTGRLDVSAGLRLFYDTLTTGRSDLATSSAFANTRTGVSPEGALSWRPHPGRLIYLRVGSAFRQGGLDTQGNGQIRTYPGDRLTTLTFGWRETAGDGKLIEVSLFHTWWTNVQSDMLLADGLIETRTAGDASITGISMGLARPLGGSWRIELGGTAQSARLVRSELGLSLDDTRLPSVPDYTARIAVGRDFTLARGQGHVRLALNEIGPSRLSFQPSLDRKMGHVLDSRLELGLTRGANRVDLVVTNPLARSGNRFAFGNPFRADVAQYTPQRPPAINLTIGRTF</sequence>
<protein>
    <submittedName>
        <fullName evidence="13">TonB-dependent receptor</fullName>
    </submittedName>
</protein>
<evidence type="ECO:0000313" key="14">
    <source>
        <dbReference type="Proteomes" id="UP000004728"/>
    </source>
</evidence>
<dbReference type="GO" id="GO:0006826">
    <property type="term" value="P:iron ion transport"/>
    <property type="evidence" value="ECO:0007669"/>
    <property type="project" value="UniProtKB-KW"/>
</dbReference>
<dbReference type="Gene3D" id="3.55.50.30">
    <property type="match status" value="1"/>
</dbReference>
<dbReference type="AlphaFoldDB" id="F1ZAI1"/>
<dbReference type="SMART" id="SM00965">
    <property type="entry name" value="STN"/>
    <property type="match status" value="1"/>
</dbReference>
<proteinExistence type="inferred from homology"/>
<gene>
    <name evidence="13" type="ORF">Y88_0466</name>
</gene>
<dbReference type="InterPro" id="IPR036942">
    <property type="entry name" value="Beta-barrel_TonB_sf"/>
</dbReference>
<keyword evidence="5" id="KW-0812">Transmembrane</keyword>
<evidence type="ECO:0000256" key="4">
    <source>
        <dbReference type="ARBA" id="ARBA00022496"/>
    </source>
</evidence>
<keyword evidence="14" id="KW-1185">Reference proteome</keyword>
<dbReference type="RefSeq" id="WP_008066829.1">
    <property type="nucleotide sequence ID" value="NZ_AQWK01000002.1"/>
</dbReference>
<reference evidence="13 14" key="1">
    <citation type="journal article" date="2012" name="J. Bacteriol.">
        <title>Draft Genome Sequence of Novosphingobium nitrogenifigens Y88T.</title>
        <authorList>
            <person name="Strabala T.J."/>
            <person name="Macdonald L."/>
            <person name="Liu V."/>
            <person name="Smit A.M."/>
        </authorList>
    </citation>
    <scope>NUCLEOTIDE SEQUENCE [LARGE SCALE GENOMIC DNA]</scope>
    <source>
        <strain evidence="13 14">DSM 19370</strain>
    </source>
</reference>
<dbReference type="STRING" id="983920.Y88_0466"/>
<organism evidence="13 14">
    <name type="scientific">Novosphingobium nitrogenifigens DSM 19370</name>
    <dbReference type="NCBI Taxonomy" id="983920"/>
    <lineage>
        <taxon>Bacteria</taxon>
        <taxon>Pseudomonadati</taxon>
        <taxon>Pseudomonadota</taxon>
        <taxon>Alphaproteobacteria</taxon>
        <taxon>Sphingomonadales</taxon>
        <taxon>Sphingomonadaceae</taxon>
        <taxon>Novosphingobium</taxon>
    </lineage>
</organism>
<keyword evidence="2" id="KW-0813">Transport</keyword>
<evidence type="ECO:0000256" key="11">
    <source>
        <dbReference type="RuleBase" id="RU003357"/>
    </source>
</evidence>
<evidence type="ECO:0000313" key="13">
    <source>
        <dbReference type="EMBL" id="EGD58411.1"/>
    </source>
</evidence>
<dbReference type="GO" id="GO:0009279">
    <property type="term" value="C:cell outer membrane"/>
    <property type="evidence" value="ECO:0007669"/>
    <property type="project" value="UniProtKB-SubCell"/>
</dbReference>
<evidence type="ECO:0000259" key="12">
    <source>
        <dbReference type="SMART" id="SM00965"/>
    </source>
</evidence>
<evidence type="ECO:0000256" key="10">
    <source>
        <dbReference type="ARBA" id="ARBA00023237"/>
    </source>
</evidence>
<dbReference type="InterPro" id="IPR000531">
    <property type="entry name" value="Beta-barrel_TonB"/>
</dbReference>
<accession>F1ZAI1</accession>
<comment type="caution">
    <text evidence="13">The sequence shown here is derived from an EMBL/GenBank/DDBJ whole genome shotgun (WGS) entry which is preliminary data.</text>
</comment>
<dbReference type="InterPro" id="IPR012910">
    <property type="entry name" value="Plug_dom"/>
</dbReference>
<name>F1ZAI1_9SPHN</name>
<keyword evidence="10" id="KW-0998">Cell outer membrane</keyword>
<comment type="similarity">
    <text evidence="11">Belongs to the TonB-dependent receptor family.</text>
</comment>
<dbReference type="SUPFAM" id="SSF56935">
    <property type="entry name" value="Porins"/>
    <property type="match status" value="1"/>
</dbReference>